<name>A0A6G5AHE0_RHIMP</name>
<feature type="transmembrane region" description="Helical" evidence="1">
    <location>
        <begin position="76"/>
        <end position="96"/>
    </location>
</feature>
<accession>A0A6G5AHE0</accession>
<dbReference type="AlphaFoldDB" id="A0A6G5AHE0"/>
<reference evidence="2" key="1">
    <citation type="submission" date="2020-03" db="EMBL/GenBank/DDBJ databases">
        <title>A transcriptome and proteome of the tick Rhipicephalus microplus shaped by the genetic composition of its hosts and developmental stage.</title>
        <authorList>
            <person name="Garcia G.R."/>
            <person name="Ribeiro J.M.C."/>
            <person name="Maruyama S.R."/>
            <person name="Gardinasse L.G."/>
            <person name="Nelson K."/>
            <person name="Ferreira B.R."/>
            <person name="Andrade T.G."/>
            <person name="Santos I.K.F.M."/>
        </authorList>
    </citation>
    <scope>NUCLEOTIDE SEQUENCE</scope>
    <source>
        <strain evidence="2">NSGR</strain>
        <tissue evidence="2">Salivary glands</tissue>
    </source>
</reference>
<feature type="transmembrane region" description="Helical" evidence="1">
    <location>
        <begin position="27"/>
        <end position="48"/>
    </location>
</feature>
<evidence type="ECO:0000256" key="1">
    <source>
        <dbReference type="SAM" id="Phobius"/>
    </source>
</evidence>
<keyword evidence="1" id="KW-0812">Transmembrane</keyword>
<dbReference type="OrthoDB" id="10070125at2759"/>
<evidence type="ECO:0000313" key="2">
    <source>
        <dbReference type="EMBL" id="NIE50354.1"/>
    </source>
</evidence>
<feature type="transmembrane region" description="Helical" evidence="1">
    <location>
        <begin position="116"/>
        <end position="137"/>
    </location>
</feature>
<proteinExistence type="predicted"/>
<organism evidence="2">
    <name type="scientific">Rhipicephalus microplus</name>
    <name type="common">Cattle tick</name>
    <name type="synonym">Boophilus microplus</name>
    <dbReference type="NCBI Taxonomy" id="6941"/>
    <lineage>
        <taxon>Eukaryota</taxon>
        <taxon>Metazoa</taxon>
        <taxon>Ecdysozoa</taxon>
        <taxon>Arthropoda</taxon>
        <taxon>Chelicerata</taxon>
        <taxon>Arachnida</taxon>
        <taxon>Acari</taxon>
        <taxon>Parasitiformes</taxon>
        <taxon>Ixodida</taxon>
        <taxon>Ixodoidea</taxon>
        <taxon>Ixodidae</taxon>
        <taxon>Rhipicephalinae</taxon>
        <taxon>Rhipicephalus</taxon>
        <taxon>Boophilus</taxon>
    </lineage>
</organism>
<dbReference type="VEuPathDB" id="VectorBase:LOC119177193"/>
<keyword evidence="1" id="KW-0472">Membrane</keyword>
<keyword evidence="1" id="KW-1133">Transmembrane helix</keyword>
<protein>
    <submittedName>
        <fullName evidence="2">Uncharacterized protein</fullName>
    </submittedName>
</protein>
<dbReference type="EMBL" id="GIKN01008081">
    <property type="protein sequence ID" value="NIE50354.1"/>
    <property type="molecule type" value="Transcribed_RNA"/>
</dbReference>
<sequence>MSRKKPPDISDSCSIGNSSFLARASSYAPLAGLLVVVLLLFGHVVLYFSKENGLRAHKVYSFIEELVISIALADKFWKATLCGIGVLVMTFMMVFYNSNIPGVDPPLPWDCSDGPVVITVSYAMSPLMGLLTFMYCLMPNLFHVDNLIINLLHSVLYIK</sequence>